<dbReference type="Gene3D" id="3.30.420.10">
    <property type="entry name" value="Ribonuclease H-like superfamily/Ribonuclease H"/>
    <property type="match status" value="1"/>
</dbReference>
<dbReference type="PANTHER" id="PTHR45835">
    <property type="entry name" value="YALI0A06105P"/>
    <property type="match status" value="1"/>
</dbReference>
<reference evidence="1" key="1">
    <citation type="journal article" date="2022" name="Int. J. Mol. Sci.">
        <title>Draft Genome of Tanacetum Coccineum: Genomic Comparison of Closely Related Tanacetum-Family Plants.</title>
        <authorList>
            <person name="Yamashiro T."/>
            <person name="Shiraishi A."/>
            <person name="Nakayama K."/>
            <person name="Satake H."/>
        </authorList>
    </citation>
    <scope>NUCLEOTIDE SEQUENCE</scope>
</reference>
<dbReference type="EMBL" id="BQNB010018332">
    <property type="protein sequence ID" value="GJT73226.1"/>
    <property type="molecule type" value="Genomic_DNA"/>
</dbReference>
<name>A0ABQ5GDF8_9ASTR</name>
<evidence type="ECO:0000313" key="2">
    <source>
        <dbReference type="Proteomes" id="UP001151760"/>
    </source>
</evidence>
<keyword evidence="1" id="KW-0695">RNA-directed DNA polymerase</keyword>
<dbReference type="InterPro" id="IPR012337">
    <property type="entry name" value="RNaseH-like_sf"/>
</dbReference>
<keyword evidence="1" id="KW-0548">Nucleotidyltransferase</keyword>
<dbReference type="SUPFAM" id="SSF53098">
    <property type="entry name" value="Ribonuclease H-like"/>
    <property type="match status" value="1"/>
</dbReference>
<keyword evidence="1" id="KW-0808">Transferase</keyword>
<keyword evidence="2" id="KW-1185">Reference proteome</keyword>
<dbReference type="Proteomes" id="UP001151760">
    <property type="component" value="Unassembled WGS sequence"/>
</dbReference>
<proteinExistence type="predicted"/>
<dbReference type="InterPro" id="IPR036397">
    <property type="entry name" value="RNaseH_sf"/>
</dbReference>
<protein>
    <submittedName>
        <fullName evidence="1">Reverse transcriptase domain-containing protein</fullName>
    </submittedName>
</protein>
<sequence>MGVNGRRKSIPNLEAEVMFPLPILALAGELKTSCVLRWLTQRFWSCSDAEGKDTQNAQTEQIKEENLKAKNLEERINPILRPALIEKLQMLKGRIWFPIIWWITGFDSSMNSHKSKYSHPPGPDKMNKLKEALQAEHQKPSGLLQQPEIPEWKWEKITMDFVSGLPRTPSGYDSIWVIVDRLTKSAHFLPMKKLTAKRNIPNYT</sequence>
<accession>A0ABQ5GDF8</accession>
<evidence type="ECO:0000313" key="1">
    <source>
        <dbReference type="EMBL" id="GJT73226.1"/>
    </source>
</evidence>
<dbReference type="GO" id="GO:0003964">
    <property type="term" value="F:RNA-directed DNA polymerase activity"/>
    <property type="evidence" value="ECO:0007669"/>
    <property type="project" value="UniProtKB-KW"/>
</dbReference>
<organism evidence="1 2">
    <name type="scientific">Tanacetum coccineum</name>
    <dbReference type="NCBI Taxonomy" id="301880"/>
    <lineage>
        <taxon>Eukaryota</taxon>
        <taxon>Viridiplantae</taxon>
        <taxon>Streptophyta</taxon>
        <taxon>Embryophyta</taxon>
        <taxon>Tracheophyta</taxon>
        <taxon>Spermatophyta</taxon>
        <taxon>Magnoliopsida</taxon>
        <taxon>eudicotyledons</taxon>
        <taxon>Gunneridae</taxon>
        <taxon>Pentapetalae</taxon>
        <taxon>asterids</taxon>
        <taxon>campanulids</taxon>
        <taxon>Asterales</taxon>
        <taxon>Asteraceae</taxon>
        <taxon>Asteroideae</taxon>
        <taxon>Anthemideae</taxon>
        <taxon>Anthemidinae</taxon>
        <taxon>Tanacetum</taxon>
    </lineage>
</organism>
<dbReference type="PANTHER" id="PTHR45835:SF99">
    <property type="entry name" value="CHROMO DOMAIN-CONTAINING PROTEIN-RELATED"/>
    <property type="match status" value="1"/>
</dbReference>
<gene>
    <name evidence="1" type="ORF">Tco_1032512</name>
</gene>
<reference evidence="1" key="2">
    <citation type="submission" date="2022-01" db="EMBL/GenBank/DDBJ databases">
        <authorList>
            <person name="Yamashiro T."/>
            <person name="Shiraishi A."/>
            <person name="Satake H."/>
            <person name="Nakayama K."/>
        </authorList>
    </citation>
    <scope>NUCLEOTIDE SEQUENCE</scope>
</reference>
<comment type="caution">
    <text evidence="1">The sequence shown here is derived from an EMBL/GenBank/DDBJ whole genome shotgun (WGS) entry which is preliminary data.</text>
</comment>